<dbReference type="EMBL" id="QCZG01000003">
    <property type="protein sequence ID" value="PWA13049.1"/>
    <property type="molecule type" value="Genomic_DNA"/>
</dbReference>
<keyword evidence="1" id="KW-0678">Repressor</keyword>
<dbReference type="RefSeq" id="WP_116553335.1">
    <property type="nucleotide sequence ID" value="NZ_QCZG01000003.1"/>
</dbReference>
<dbReference type="InterPro" id="IPR050624">
    <property type="entry name" value="HTH-type_Tx_Regulator"/>
</dbReference>
<dbReference type="InterPro" id="IPR023772">
    <property type="entry name" value="DNA-bd_HTH_TetR-type_CS"/>
</dbReference>
<evidence type="ECO:0000256" key="3">
    <source>
        <dbReference type="PROSITE-ProRule" id="PRU00335"/>
    </source>
</evidence>
<keyword evidence="2 3" id="KW-0238">DNA-binding</keyword>
<evidence type="ECO:0000313" key="6">
    <source>
        <dbReference type="Proteomes" id="UP000245998"/>
    </source>
</evidence>
<dbReference type="Gene3D" id="1.10.10.60">
    <property type="entry name" value="Homeodomain-like"/>
    <property type="match status" value="1"/>
</dbReference>
<dbReference type="SUPFAM" id="SSF46689">
    <property type="entry name" value="Homeodomain-like"/>
    <property type="match status" value="1"/>
</dbReference>
<dbReference type="PROSITE" id="PS50977">
    <property type="entry name" value="HTH_TETR_2"/>
    <property type="match status" value="1"/>
</dbReference>
<dbReference type="AlphaFoldDB" id="A0A2U1K7C0"/>
<dbReference type="Gene3D" id="1.10.357.10">
    <property type="entry name" value="Tetracycline Repressor, domain 2"/>
    <property type="match status" value="1"/>
</dbReference>
<dbReference type="InterPro" id="IPR001647">
    <property type="entry name" value="HTH_TetR"/>
</dbReference>
<accession>A0A2U1K7C0</accession>
<evidence type="ECO:0000256" key="2">
    <source>
        <dbReference type="ARBA" id="ARBA00023125"/>
    </source>
</evidence>
<organism evidence="5 6">
    <name type="scientific">Pueribacillus theae</name>
    <dbReference type="NCBI Taxonomy" id="2171751"/>
    <lineage>
        <taxon>Bacteria</taxon>
        <taxon>Bacillati</taxon>
        <taxon>Bacillota</taxon>
        <taxon>Bacilli</taxon>
        <taxon>Bacillales</taxon>
        <taxon>Bacillaceae</taxon>
        <taxon>Pueribacillus</taxon>
    </lineage>
</organism>
<evidence type="ECO:0000313" key="5">
    <source>
        <dbReference type="EMBL" id="PWA13049.1"/>
    </source>
</evidence>
<dbReference type="GO" id="GO:0003677">
    <property type="term" value="F:DNA binding"/>
    <property type="evidence" value="ECO:0007669"/>
    <property type="project" value="UniProtKB-UniRule"/>
</dbReference>
<dbReference type="Pfam" id="PF00440">
    <property type="entry name" value="TetR_N"/>
    <property type="match status" value="1"/>
</dbReference>
<dbReference type="InterPro" id="IPR009057">
    <property type="entry name" value="Homeodomain-like_sf"/>
</dbReference>
<feature type="DNA-binding region" description="H-T-H motif" evidence="3">
    <location>
        <begin position="35"/>
        <end position="54"/>
    </location>
</feature>
<keyword evidence="6" id="KW-1185">Reference proteome</keyword>
<dbReference type="PANTHER" id="PTHR43479:SF11">
    <property type="entry name" value="ACREF_ENVCD OPERON REPRESSOR-RELATED"/>
    <property type="match status" value="1"/>
</dbReference>
<dbReference type="PANTHER" id="PTHR43479">
    <property type="entry name" value="ACREF/ENVCD OPERON REPRESSOR-RELATED"/>
    <property type="match status" value="1"/>
</dbReference>
<dbReference type="PROSITE" id="PS01081">
    <property type="entry name" value="HTH_TETR_1"/>
    <property type="match status" value="1"/>
</dbReference>
<dbReference type="OrthoDB" id="9814200at2"/>
<reference evidence="5 6" key="1">
    <citation type="submission" date="2018-04" db="EMBL/GenBank/DDBJ databases">
        <title>Camelliibacillus theae gen. nov., sp. nov., isolated from Pu'er tea.</title>
        <authorList>
            <person name="Niu L."/>
        </authorList>
    </citation>
    <scope>NUCLEOTIDE SEQUENCE [LARGE SCALE GENOMIC DNA]</scope>
    <source>
        <strain evidence="5 6">T8</strain>
    </source>
</reference>
<evidence type="ECO:0000259" key="4">
    <source>
        <dbReference type="PROSITE" id="PS50977"/>
    </source>
</evidence>
<evidence type="ECO:0000256" key="1">
    <source>
        <dbReference type="ARBA" id="ARBA00022491"/>
    </source>
</evidence>
<feature type="domain" description="HTH tetR-type" evidence="4">
    <location>
        <begin position="12"/>
        <end position="72"/>
    </location>
</feature>
<dbReference type="Proteomes" id="UP000245998">
    <property type="component" value="Unassembled WGS sequence"/>
</dbReference>
<comment type="caution">
    <text evidence="5">The sequence shown here is derived from an EMBL/GenBank/DDBJ whole genome shotgun (WGS) entry which is preliminary data.</text>
</comment>
<dbReference type="PRINTS" id="PR00455">
    <property type="entry name" value="HTHTETR"/>
</dbReference>
<protein>
    <recommendedName>
        <fullName evidence="4">HTH tetR-type domain-containing protein</fullName>
    </recommendedName>
</protein>
<proteinExistence type="predicted"/>
<name>A0A2U1K7C0_9BACI</name>
<gene>
    <name evidence="5" type="ORF">DCC39_02650</name>
</gene>
<sequence>MEFSLFANDAKKKPQVKLLYAALMLFTEKGFRETTVLDIVEHAHVSKTTFYNFFSSKEELLACLFQELLEEVLMKVKTAAQREKEMEDKALAGIKCYLQICLHQRPVAQLLLVSSVGVNQAVEEVRHRAHVQFAEFIYGTVRNELEPTDAEFDNDLHIFSQAMVGAINEVVVHKVIGVDKQTDIEPLAELLNRIVVGSYHFLINDAVPVSSR</sequence>